<sequence>MSGAQSSGEPTESVSTDIGPEPHAFPENEPLTSTSAHGSSTEDFRTDSCVAGVDFDSAARKLKCDTDPDAVSSAIGILLDELDDRDKKIAFFEHLFGYSAEHLMAYQEHLVRYEDIRFYGERRLQGKSLQQAMLQQTGREPSLQQLGGRFTVDVVHEEHYDFAVALSVDAKARVDRELSRMRTEVAKADDRSADAAAKGMGTEGQAKVLADKKALEREKLRKILSQGTAGQRADMGDMLSDPQPASPQITLEHKAPIKADAARSENKERKRKHTIVVSGDEDEERDDGRAKMSKAG</sequence>
<evidence type="ECO:0000256" key="1">
    <source>
        <dbReference type="SAM" id="MobiDB-lite"/>
    </source>
</evidence>
<feature type="compositionally biased region" description="Basic and acidic residues" evidence="1">
    <location>
        <begin position="251"/>
        <end position="268"/>
    </location>
</feature>
<gene>
    <name evidence="2" type="ORF">SLS60_000874</name>
</gene>
<organism evidence="2 3">
    <name type="scientific">Paraconiothyrium brasiliense</name>
    <dbReference type="NCBI Taxonomy" id="300254"/>
    <lineage>
        <taxon>Eukaryota</taxon>
        <taxon>Fungi</taxon>
        <taxon>Dikarya</taxon>
        <taxon>Ascomycota</taxon>
        <taxon>Pezizomycotina</taxon>
        <taxon>Dothideomycetes</taxon>
        <taxon>Pleosporomycetidae</taxon>
        <taxon>Pleosporales</taxon>
        <taxon>Massarineae</taxon>
        <taxon>Didymosphaeriaceae</taxon>
        <taxon>Paraconiothyrium</taxon>
    </lineage>
</organism>
<dbReference type="EMBL" id="JAKJXO020000001">
    <property type="protein sequence ID" value="KAL1612645.1"/>
    <property type="molecule type" value="Genomic_DNA"/>
</dbReference>
<feature type="compositionally biased region" description="Polar residues" evidence="1">
    <location>
        <begin position="30"/>
        <end position="39"/>
    </location>
</feature>
<name>A0ABR3S7L0_9PLEO</name>
<feature type="region of interest" description="Disordered" evidence="1">
    <location>
        <begin position="224"/>
        <end position="296"/>
    </location>
</feature>
<keyword evidence="3" id="KW-1185">Reference proteome</keyword>
<comment type="caution">
    <text evidence="2">The sequence shown here is derived from an EMBL/GenBank/DDBJ whole genome shotgun (WGS) entry which is preliminary data.</text>
</comment>
<feature type="region of interest" description="Disordered" evidence="1">
    <location>
        <begin position="1"/>
        <end position="44"/>
    </location>
</feature>
<proteinExistence type="predicted"/>
<feature type="compositionally biased region" description="Polar residues" evidence="1">
    <location>
        <begin position="1"/>
        <end position="16"/>
    </location>
</feature>
<accession>A0ABR3S7L0</accession>
<evidence type="ECO:0000313" key="2">
    <source>
        <dbReference type="EMBL" id="KAL1612645.1"/>
    </source>
</evidence>
<reference evidence="2 3" key="1">
    <citation type="submission" date="2024-02" db="EMBL/GenBank/DDBJ databases">
        <title>De novo assembly and annotation of 12 fungi associated with fruit tree decline syndrome in Ontario, Canada.</title>
        <authorList>
            <person name="Sulman M."/>
            <person name="Ellouze W."/>
            <person name="Ilyukhin E."/>
        </authorList>
    </citation>
    <scope>NUCLEOTIDE SEQUENCE [LARGE SCALE GENOMIC DNA]</scope>
    <source>
        <strain evidence="2 3">M42-189</strain>
    </source>
</reference>
<dbReference type="Proteomes" id="UP001521785">
    <property type="component" value="Unassembled WGS sequence"/>
</dbReference>
<evidence type="ECO:0000313" key="3">
    <source>
        <dbReference type="Proteomes" id="UP001521785"/>
    </source>
</evidence>
<protein>
    <submittedName>
        <fullName evidence="2">Uncharacterized protein</fullName>
    </submittedName>
</protein>